<evidence type="ECO:0000256" key="2">
    <source>
        <dbReference type="ARBA" id="ARBA00018953"/>
    </source>
</evidence>
<dbReference type="OrthoDB" id="9805460at2"/>
<comment type="similarity">
    <text evidence="6">Belongs to the fabD family.</text>
</comment>
<sequence>MNVFLYPGQGAQYPLMGTDFYENSDAVKELFDIAQKETGIDVKELLFNGSPEDLKQTDNTQVAITLVNLASTIMLKEKGIDPSGVAGFSLGEYAALATAGVVSVKDVFKLVKKRGDVMQSVCEGLKESKGETGMSAVLRITPEVIEDVIKTSGIDGVYMANYNSPSQTVISGLKESLLAIEPLLKEAGARRVVHLQVSGPFHSPLLEEAKNQFEDFLSTITFNDPQMPIYSNVTGDIIKSGEEAKKLCGDQIICPVKWISIENKIKEAGFTTAYESGPGKVLTGLFAGIDKEFKSIPSGTLEDIQGIQE</sequence>
<dbReference type="InterPro" id="IPR014043">
    <property type="entry name" value="Acyl_transferase_dom"/>
</dbReference>
<dbReference type="GO" id="GO:0005829">
    <property type="term" value="C:cytosol"/>
    <property type="evidence" value="ECO:0007669"/>
    <property type="project" value="TreeGrafter"/>
</dbReference>
<dbReference type="EC" id="2.3.1.39" evidence="1 6"/>
<keyword evidence="4 6" id="KW-0012">Acyltransferase</keyword>
<organism evidence="9 10">
    <name type="scientific">Thiospirochaeta perfilievii</name>
    <dbReference type="NCBI Taxonomy" id="252967"/>
    <lineage>
        <taxon>Bacteria</taxon>
        <taxon>Pseudomonadati</taxon>
        <taxon>Spirochaetota</taxon>
        <taxon>Spirochaetia</taxon>
        <taxon>Spirochaetales</taxon>
        <taxon>Spirochaetaceae</taxon>
        <taxon>Thiospirochaeta</taxon>
    </lineage>
</organism>
<dbReference type="InterPro" id="IPR016036">
    <property type="entry name" value="Malonyl_transacylase_ACP-bd"/>
</dbReference>
<dbReference type="KEGG" id="sper:EW093_03320"/>
<dbReference type="SMART" id="SM00827">
    <property type="entry name" value="PKS_AT"/>
    <property type="match status" value="1"/>
</dbReference>
<dbReference type="PANTHER" id="PTHR42681">
    <property type="entry name" value="MALONYL-COA-ACYL CARRIER PROTEIN TRANSACYLASE, MITOCHONDRIAL"/>
    <property type="match status" value="1"/>
</dbReference>
<dbReference type="AlphaFoldDB" id="A0A5C1QAE3"/>
<comment type="catalytic activity">
    <reaction evidence="5 6">
        <text>holo-[ACP] + malonyl-CoA = malonyl-[ACP] + CoA</text>
        <dbReference type="Rhea" id="RHEA:41792"/>
        <dbReference type="Rhea" id="RHEA-COMP:9623"/>
        <dbReference type="Rhea" id="RHEA-COMP:9685"/>
        <dbReference type="ChEBI" id="CHEBI:57287"/>
        <dbReference type="ChEBI" id="CHEBI:57384"/>
        <dbReference type="ChEBI" id="CHEBI:64479"/>
        <dbReference type="ChEBI" id="CHEBI:78449"/>
        <dbReference type="EC" id="2.3.1.39"/>
    </reaction>
</comment>
<evidence type="ECO:0000259" key="8">
    <source>
        <dbReference type="SMART" id="SM00827"/>
    </source>
</evidence>
<feature type="active site" evidence="7">
    <location>
        <position position="89"/>
    </location>
</feature>
<dbReference type="InterPro" id="IPR050858">
    <property type="entry name" value="Mal-CoA-ACP_Trans/PKS_FabD"/>
</dbReference>
<dbReference type="InterPro" id="IPR024925">
    <property type="entry name" value="Malonyl_CoA-ACP_transAc"/>
</dbReference>
<evidence type="ECO:0000256" key="1">
    <source>
        <dbReference type="ARBA" id="ARBA00013258"/>
    </source>
</evidence>
<dbReference type="InterPro" id="IPR016035">
    <property type="entry name" value="Acyl_Trfase/lysoPLipase"/>
</dbReference>
<proteinExistence type="inferred from homology"/>
<keyword evidence="3 6" id="KW-0808">Transferase</keyword>
<dbReference type="Gene3D" id="3.30.70.250">
    <property type="entry name" value="Malonyl-CoA ACP transacylase, ACP-binding"/>
    <property type="match status" value="1"/>
</dbReference>
<dbReference type="Pfam" id="PF00698">
    <property type="entry name" value="Acyl_transf_1"/>
    <property type="match status" value="1"/>
</dbReference>
<evidence type="ECO:0000313" key="9">
    <source>
        <dbReference type="EMBL" id="QEN03766.1"/>
    </source>
</evidence>
<dbReference type="RefSeq" id="WP_149567024.1">
    <property type="nucleotide sequence ID" value="NZ_CP035807.1"/>
</dbReference>
<accession>A0A5C1QAE3</accession>
<dbReference type="SUPFAM" id="SSF55048">
    <property type="entry name" value="Probable ACP-binding domain of malonyl-CoA ACP transacylase"/>
    <property type="match status" value="1"/>
</dbReference>
<evidence type="ECO:0000256" key="4">
    <source>
        <dbReference type="ARBA" id="ARBA00023315"/>
    </source>
</evidence>
<dbReference type="Proteomes" id="UP000323824">
    <property type="component" value="Chromosome"/>
</dbReference>
<feature type="active site" evidence="7">
    <location>
        <position position="202"/>
    </location>
</feature>
<evidence type="ECO:0000256" key="6">
    <source>
        <dbReference type="PIRNR" id="PIRNR000446"/>
    </source>
</evidence>
<dbReference type="EMBL" id="CP035807">
    <property type="protein sequence ID" value="QEN03766.1"/>
    <property type="molecule type" value="Genomic_DNA"/>
</dbReference>
<dbReference type="PANTHER" id="PTHR42681:SF1">
    <property type="entry name" value="MALONYL-COA-ACYL CARRIER PROTEIN TRANSACYLASE, MITOCHONDRIAL"/>
    <property type="match status" value="1"/>
</dbReference>
<protein>
    <recommendedName>
        <fullName evidence="2 6">Malonyl CoA-acyl carrier protein transacylase</fullName>
        <ecNumber evidence="1 6">2.3.1.39</ecNumber>
    </recommendedName>
</protein>
<reference evidence="9 10" key="2">
    <citation type="submission" date="2019-09" db="EMBL/GenBank/DDBJ databases">
        <title>Complete Genome Sequence and Methylome Analysis of free living Spirochaetas.</title>
        <authorList>
            <person name="Leshcheva N."/>
            <person name="Mikheeva N."/>
        </authorList>
    </citation>
    <scope>NUCLEOTIDE SEQUENCE [LARGE SCALE GENOMIC DNA]</scope>
    <source>
        <strain evidence="9 10">P</strain>
    </source>
</reference>
<evidence type="ECO:0000313" key="10">
    <source>
        <dbReference type="Proteomes" id="UP000323824"/>
    </source>
</evidence>
<evidence type="ECO:0000256" key="7">
    <source>
        <dbReference type="PIRSR" id="PIRSR000446-1"/>
    </source>
</evidence>
<dbReference type="GO" id="GO:0004314">
    <property type="term" value="F:[acyl-carrier-protein] S-malonyltransferase activity"/>
    <property type="evidence" value="ECO:0007669"/>
    <property type="project" value="UniProtKB-EC"/>
</dbReference>
<evidence type="ECO:0000256" key="3">
    <source>
        <dbReference type="ARBA" id="ARBA00022679"/>
    </source>
</evidence>
<dbReference type="GO" id="GO:0006633">
    <property type="term" value="P:fatty acid biosynthetic process"/>
    <property type="evidence" value="ECO:0007669"/>
    <property type="project" value="TreeGrafter"/>
</dbReference>
<keyword evidence="10" id="KW-1185">Reference proteome</keyword>
<dbReference type="PIRSF" id="PIRSF000446">
    <property type="entry name" value="Mct"/>
    <property type="match status" value="1"/>
</dbReference>
<dbReference type="Gene3D" id="3.40.366.10">
    <property type="entry name" value="Malonyl-Coenzyme A Acyl Carrier Protein, domain 2"/>
    <property type="match status" value="1"/>
</dbReference>
<reference evidence="9 10" key="1">
    <citation type="submission" date="2019-02" db="EMBL/GenBank/DDBJ databases">
        <authorList>
            <person name="Fomenkov A."/>
            <person name="Dubinina G."/>
            <person name="Grabovich M."/>
            <person name="Vincze T."/>
            <person name="Roberts R.J."/>
        </authorList>
    </citation>
    <scope>NUCLEOTIDE SEQUENCE [LARGE SCALE GENOMIC DNA]</scope>
    <source>
        <strain evidence="9 10">P</strain>
    </source>
</reference>
<dbReference type="SUPFAM" id="SSF52151">
    <property type="entry name" value="FabD/lysophospholipase-like"/>
    <property type="match status" value="1"/>
</dbReference>
<gene>
    <name evidence="9" type="ORF">EW093_03320</name>
</gene>
<dbReference type="InterPro" id="IPR001227">
    <property type="entry name" value="Ac_transferase_dom_sf"/>
</dbReference>
<evidence type="ECO:0000256" key="5">
    <source>
        <dbReference type="ARBA" id="ARBA00048462"/>
    </source>
</evidence>
<feature type="domain" description="Malonyl-CoA:ACP transacylase (MAT)" evidence="8">
    <location>
        <begin position="5"/>
        <end position="301"/>
    </location>
</feature>
<name>A0A5C1QAE3_9SPIO</name>